<gene>
    <name evidence="5" type="ORF">N5I32_18665</name>
</gene>
<accession>A0ABT2NUE1</accession>
<protein>
    <recommendedName>
        <fullName evidence="3">Pyridine nucleotide-disulfide oxidoreductase domain-containing protein 2</fullName>
    </recommendedName>
</protein>
<dbReference type="Gene3D" id="3.50.50.60">
    <property type="entry name" value="FAD/NAD(P)-binding domain"/>
    <property type="match status" value="2"/>
</dbReference>
<evidence type="ECO:0000313" key="5">
    <source>
        <dbReference type="EMBL" id="MCT8331544.1"/>
    </source>
</evidence>
<evidence type="ECO:0000256" key="2">
    <source>
        <dbReference type="ARBA" id="ARBA00038825"/>
    </source>
</evidence>
<comment type="function">
    <text evidence="1">Probable oxidoreductase that may play a role as regulator of mitochondrial function.</text>
</comment>
<dbReference type="Proteomes" id="UP001205601">
    <property type="component" value="Unassembled WGS sequence"/>
</dbReference>
<feature type="domain" description="Amine oxidase" evidence="4">
    <location>
        <begin position="15"/>
        <end position="513"/>
    </location>
</feature>
<evidence type="ECO:0000313" key="6">
    <source>
        <dbReference type="Proteomes" id="UP001205601"/>
    </source>
</evidence>
<evidence type="ECO:0000256" key="3">
    <source>
        <dbReference type="ARBA" id="ARBA00040298"/>
    </source>
</evidence>
<dbReference type="PANTHER" id="PTHR10668:SF103">
    <property type="entry name" value="PYRIDINE NUCLEOTIDE-DISULFIDE OXIDOREDUCTASE DOMAIN-CONTAINING PROTEIN 2"/>
    <property type="match status" value="1"/>
</dbReference>
<dbReference type="InterPro" id="IPR002937">
    <property type="entry name" value="Amino_oxidase"/>
</dbReference>
<name>A0ABT2NUE1_9RHOB</name>
<dbReference type="SUPFAM" id="SSF51905">
    <property type="entry name" value="FAD/NAD(P)-binding domain"/>
    <property type="match status" value="1"/>
</dbReference>
<evidence type="ECO:0000256" key="1">
    <source>
        <dbReference type="ARBA" id="ARBA00037217"/>
    </source>
</evidence>
<dbReference type="Pfam" id="PF01593">
    <property type="entry name" value="Amino_oxidase"/>
    <property type="match status" value="1"/>
</dbReference>
<comment type="caution">
    <text evidence="5">The sequence shown here is derived from an EMBL/GenBank/DDBJ whole genome shotgun (WGS) entry which is preliminary data.</text>
</comment>
<dbReference type="RefSeq" id="WP_261497451.1">
    <property type="nucleotide sequence ID" value="NZ_JAOCQF010000004.1"/>
</dbReference>
<reference evidence="6" key="1">
    <citation type="submission" date="2023-07" db="EMBL/GenBank/DDBJ databases">
        <title>Defluviimonas sediminis sp. nov., isolated from mangrove sediment.</title>
        <authorList>
            <person name="Liu L."/>
            <person name="Li J."/>
            <person name="Huang Y."/>
            <person name="Pan J."/>
            <person name="Li M."/>
        </authorList>
    </citation>
    <scope>NUCLEOTIDE SEQUENCE [LARGE SCALE GENOMIC DNA]</scope>
    <source>
        <strain evidence="6">FT324</strain>
    </source>
</reference>
<dbReference type="InterPro" id="IPR036188">
    <property type="entry name" value="FAD/NAD-bd_sf"/>
</dbReference>
<dbReference type="PANTHER" id="PTHR10668">
    <property type="entry name" value="PHYTOENE DEHYDROGENASE"/>
    <property type="match status" value="1"/>
</dbReference>
<proteinExistence type="predicted"/>
<sequence length="518" mass="54772">MPSFDAIVIGGGTNGLACAARLQKSGRRVLVLESGAEPGGAALGREFAPGYRAPGLAHLVTTIDARVEREMDLGRHGLSYAGLSLPSTLVAPDGDHLLLEGEAGERVAGLSEAERLAWSELRGQLMRFAGVLAPFKEMTPPRIAAGAGNEYMKLGKLGFGIRRLGKDDFREFLRMLLINVYDVLNDDLTDPRLKGILAHDAVLGTWLGPRSPNSLIHLLNRLAGQVAGRRAAVALPKGGMGAVASAMAKAAEAQGVTIRTGARVAAILVEDDRAVGVTLADGEELRAKTVVSAINPKTTFLSLVGPRHLDTGFVNRVRAMKSRGGAAKLHLALKGAPDFRGADLRTRLVLAPSETAVELSFNAVKYGEVPERPVMEVILPSAHEGGHAPDGHHILSAIVQFAPHAPKAGPDVARQEMLARSLAVLEDHAPGLRALVEHAELLMPYDIEARYGMVGGNWHHGELSVEQMLFLRPFAGTSQYATPLSDLWLAGAGCHPGGGISGAAGWNAAERIIRGTGR</sequence>
<dbReference type="EMBL" id="JAOCQF010000004">
    <property type="protein sequence ID" value="MCT8331544.1"/>
    <property type="molecule type" value="Genomic_DNA"/>
</dbReference>
<organism evidence="5 6">
    <name type="scientific">Albidovulum sediminis</name>
    <dbReference type="NCBI Taxonomy" id="3066345"/>
    <lineage>
        <taxon>Bacteria</taxon>
        <taxon>Pseudomonadati</taxon>
        <taxon>Pseudomonadota</taxon>
        <taxon>Alphaproteobacteria</taxon>
        <taxon>Rhodobacterales</taxon>
        <taxon>Paracoccaceae</taxon>
        <taxon>Albidovulum</taxon>
    </lineage>
</organism>
<comment type="subunit">
    <text evidence="2">Interacts with COX5B; this interaction may contribute to localize PYROXD2 to the inner face of the inner mitochondrial membrane.</text>
</comment>
<evidence type="ECO:0000259" key="4">
    <source>
        <dbReference type="Pfam" id="PF01593"/>
    </source>
</evidence>
<keyword evidence="6" id="KW-1185">Reference proteome</keyword>